<dbReference type="GO" id="GO:0008234">
    <property type="term" value="F:cysteine-type peptidase activity"/>
    <property type="evidence" value="ECO:0007669"/>
    <property type="project" value="UniProtKB-KW"/>
</dbReference>
<evidence type="ECO:0000313" key="11">
    <source>
        <dbReference type="Proteomes" id="UP000593567"/>
    </source>
</evidence>
<evidence type="ECO:0000256" key="3">
    <source>
        <dbReference type="ARBA" id="ARBA00022801"/>
    </source>
</evidence>
<dbReference type="PROSITE" id="PS00639">
    <property type="entry name" value="THIOL_PROTEASE_HIS"/>
    <property type="match status" value="1"/>
</dbReference>
<dbReference type="PROSITE" id="PS00640">
    <property type="entry name" value="THIOL_PROTEASE_ASN"/>
    <property type="match status" value="1"/>
</dbReference>
<dbReference type="PRINTS" id="PR00705">
    <property type="entry name" value="PAPAIN"/>
</dbReference>
<name>A0A7J7J7Y2_BUGNE</name>
<evidence type="ECO:0000256" key="1">
    <source>
        <dbReference type="ARBA" id="ARBA00008455"/>
    </source>
</evidence>
<dbReference type="EMBL" id="VXIV02002964">
    <property type="protein sequence ID" value="KAF6021776.1"/>
    <property type="molecule type" value="Genomic_DNA"/>
</dbReference>
<dbReference type="GO" id="GO:0006508">
    <property type="term" value="P:proteolysis"/>
    <property type="evidence" value="ECO:0007669"/>
    <property type="project" value="UniProtKB-KW"/>
</dbReference>
<keyword evidence="6" id="KW-1015">Disulfide bond</keyword>
<reference evidence="10" key="1">
    <citation type="submission" date="2020-06" db="EMBL/GenBank/DDBJ databases">
        <title>Draft genome of Bugula neritina, a colonial animal packing powerful symbionts and potential medicines.</title>
        <authorList>
            <person name="Rayko M."/>
        </authorList>
    </citation>
    <scope>NUCLEOTIDE SEQUENCE [LARGE SCALE GENOMIC DNA]</scope>
    <source>
        <strain evidence="10">Kwan_BN1</strain>
    </source>
</reference>
<dbReference type="PANTHER" id="PTHR12411">
    <property type="entry name" value="CYSTEINE PROTEASE FAMILY C1-RELATED"/>
    <property type="match status" value="1"/>
</dbReference>
<keyword evidence="4" id="KW-0788">Thiol protease</keyword>
<protein>
    <recommendedName>
        <fullName evidence="12">CTSL</fullName>
    </recommendedName>
</protein>
<dbReference type="InterPro" id="IPR039417">
    <property type="entry name" value="Peptidase_C1A_papain-like"/>
</dbReference>
<gene>
    <name evidence="10" type="ORF">EB796_019915</name>
</gene>
<organism evidence="10 11">
    <name type="scientific">Bugula neritina</name>
    <name type="common">Brown bryozoan</name>
    <name type="synonym">Sertularia neritina</name>
    <dbReference type="NCBI Taxonomy" id="10212"/>
    <lineage>
        <taxon>Eukaryota</taxon>
        <taxon>Metazoa</taxon>
        <taxon>Spiralia</taxon>
        <taxon>Lophotrochozoa</taxon>
        <taxon>Bryozoa</taxon>
        <taxon>Gymnolaemata</taxon>
        <taxon>Cheilostomatida</taxon>
        <taxon>Flustrina</taxon>
        <taxon>Buguloidea</taxon>
        <taxon>Bugulidae</taxon>
        <taxon>Bugula</taxon>
    </lineage>
</organism>
<feature type="chain" id="PRO_5029733950" description="CTSL" evidence="7">
    <location>
        <begin position="17"/>
        <end position="351"/>
    </location>
</feature>
<dbReference type="InterPro" id="IPR025661">
    <property type="entry name" value="Pept_asp_AS"/>
</dbReference>
<dbReference type="InterPro" id="IPR000169">
    <property type="entry name" value="Pept_cys_AS"/>
</dbReference>
<evidence type="ECO:0000256" key="5">
    <source>
        <dbReference type="ARBA" id="ARBA00023145"/>
    </source>
</evidence>
<evidence type="ECO:0008006" key="12">
    <source>
        <dbReference type="Google" id="ProtNLM"/>
    </source>
</evidence>
<dbReference type="OrthoDB" id="10253408at2759"/>
<accession>A0A7J7J7Y2</accession>
<dbReference type="Pfam" id="PF08246">
    <property type="entry name" value="Inhibitor_I29"/>
    <property type="match status" value="1"/>
</dbReference>
<dbReference type="PROSITE" id="PS00139">
    <property type="entry name" value="THIOL_PROTEASE_CYS"/>
    <property type="match status" value="1"/>
</dbReference>
<keyword evidence="3" id="KW-0378">Hydrolase</keyword>
<feature type="domain" description="Cathepsin propeptide inhibitor" evidence="9">
    <location>
        <begin position="45"/>
        <end position="106"/>
    </location>
</feature>
<keyword evidence="11" id="KW-1185">Reference proteome</keyword>
<evidence type="ECO:0000256" key="2">
    <source>
        <dbReference type="ARBA" id="ARBA00022670"/>
    </source>
</evidence>
<keyword evidence="7" id="KW-0732">Signal</keyword>
<comment type="caution">
    <text evidence="10">The sequence shown here is derived from an EMBL/GenBank/DDBJ whole genome shotgun (WGS) entry which is preliminary data.</text>
</comment>
<dbReference type="Proteomes" id="UP000593567">
    <property type="component" value="Unassembled WGS sequence"/>
</dbReference>
<dbReference type="InterPro" id="IPR000668">
    <property type="entry name" value="Peptidase_C1A_C"/>
</dbReference>
<dbReference type="SMART" id="SM00848">
    <property type="entry name" value="Inhibitor_I29"/>
    <property type="match status" value="1"/>
</dbReference>
<dbReference type="SMART" id="SM00645">
    <property type="entry name" value="Pept_C1"/>
    <property type="match status" value="1"/>
</dbReference>
<evidence type="ECO:0000256" key="4">
    <source>
        <dbReference type="ARBA" id="ARBA00022807"/>
    </source>
</evidence>
<dbReference type="AlphaFoldDB" id="A0A7J7J7Y2"/>
<dbReference type="InterPro" id="IPR038765">
    <property type="entry name" value="Papain-like_cys_pep_sf"/>
</dbReference>
<dbReference type="Pfam" id="PF00112">
    <property type="entry name" value="Peptidase_C1"/>
    <property type="match status" value="1"/>
</dbReference>
<evidence type="ECO:0000313" key="10">
    <source>
        <dbReference type="EMBL" id="KAF6021776.1"/>
    </source>
</evidence>
<comment type="similarity">
    <text evidence="1">Belongs to the peptidase C1 family.</text>
</comment>
<dbReference type="FunFam" id="3.90.70.10:FF:000006">
    <property type="entry name" value="Cathepsin S"/>
    <property type="match status" value="1"/>
</dbReference>
<dbReference type="InterPro" id="IPR013201">
    <property type="entry name" value="Prot_inhib_I29"/>
</dbReference>
<evidence type="ECO:0000256" key="6">
    <source>
        <dbReference type="ARBA" id="ARBA00023157"/>
    </source>
</evidence>
<evidence type="ECO:0000259" key="8">
    <source>
        <dbReference type="SMART" id="SM00645"/>
    </source>
</evidence>
<dbReference type="InterPro" id="IPR025660">
    <property type="entry name" value="Pept_his_AS"/>
</dbReference>
<keyword evidence="2" id="KW-0645">Protease</keyword>
<dbReference type="InterPro" id="IPR013128">
    <property type="entry name" value="Peptidase_C1A"/>
</dbReference>
<feature type="signal peptide" evidence="7">
    <location>
        <begin position="1"/>
        <end position="16"/>
    </location>
</feature>
<dbReference type="CDD" id="cd02248">
    <property type="entry name" value="Peptidase_C1A"/>
    <property type="match status" value="1"/>
</dbReference>
<proteinExistence type="inferred from homology"/>
<evidence type="ECO:0000259" key="9">
    <source>
        <dbReference type="SMART" id="SM00848"/>
    </source>
</evidence>
<dbReference type="SUPFAM" id="SSF54001">
    <property type="entry name" value="Cysteine proteinases"/>
    <property type="match status" value="1"/>
</dbReference>
<feature type="domain" description="Peptidase C1A papain C-terminal" evidence="8">
    <location>
        <begin position="135"/>
        <end position="350"/>
    </location>
</feature>
<evidence type="ECO:0000256" key="7">
    <source>
        <dbReference type="SAM" id="SignalP"/>
    </source>
</evidence>
<sequence>MKVLLFVALSVLAANAVPTLKWYEVQPAKEVKALPMSAGNVKTHWELFKKQHCNQRVQLQCRGETRFQKFARNYASVMQHNSEKALGLHSFALGLNKYSDLDIFEIRMRMNGYKHIPGAVKNGSTYLSPSVPLTVPDTVDWRTEGYVTDVKDQGQCGSCWAFSTTGSLEGQHFKKTGELVSLSEQNLVDCSTEYGNNGCEGGLMDYAFEYIKDNKGIDTEASYPYDAEDEKCHFRKRNIGATDTGYVDIPEGDEEKLKEAVAMHGPVSVAIDASHESFQLYESGIYDEPECSSSQLDHGVLVVGYGTEGGKDYWLVKNSWGPSWGEQGYVRMSRNKNNQCGIASSASYPLV</sequence>
<dbReference type="Gene3D" id="3.90.70.10">
    <property type="entry name" value="Cysteine proteinases"/>
    <property type="match status" value="1"/>
</dbReference>
<keyword evidence="5" id="KW-0865">Zymogen</keyword>